<evidence type="ECO:0000313" key="2">
    <source>
        <dbReference type="EMBL" id="QYY44783.1"/>
    </source>
</evidence>
<geneLocation type="plasmid" evidence="2 5">
    <name>pAT1</name>
</geneLocation>
<dbReference type="RefSeq" id="WP_091261238.1">
    <property type="nucleotide sequence ID" value="NZ_CP080765.1"/>
</dbReference>
<dbReference type="Proteomes" id="UP000198956">
    <property type="component" value="Unassembled WGS sequence"/>
</dbReference>
<proteinExistence type="predicted"/>
<feature type="region of interest" description="Disordered" evidence="1">
    <location>
        <begin position="95"/>
        <end position="131"/>
    </location>
</feature>
<protein>
    <submittedName>
        <fullName evidence="3">Uncharacterized protein</fullName>
    </submittedName>
</protein>
<dbReference type="EMBL" id="FNDE01000045">
    <property type="protein sequence ID" value="SDH70158.1"/>
    <property type="molecule type" value="Genomic_DNA"/>
</dbReference>
<sequence length="131" mass="14321">MAEITLSTGKIIKTRELTAFDSFLISSFLTGSMSEEAAESKSIPASVAFQMGQLNAIFSVEQVNGKEIKKPTNQKTLLQAFANFTGKEFDEFQRKLSEVESEEKKKENANTGENSNGSLNASKSEDGAKEQ</sequence>
<dbReference type="EMBL" id="CP080765">
    <property type="protein sequence ID" value="QYY44783.1"/>
    <property type="molecule type" value="Genomic_DNA"/>
</dbReference>
<evidence type="ECO:0000313" key="5">
    <source>
        <dbReference type="Proteomes" id="UP000826616"/>
    </source>
</evidence>
<dbReference type="Proteomes" id="UP000826616">
    <property type="component" value="Plasmid pAT1"/>
</dbReference>
<feature type="compositionally biased region" description="Basic and acidic residues" evidence="1">
    <location>
        <begin position="95"/>
        <end position="108"/>
    </location>
</feature>
<keyword evidence="2" id="KW-0614">Plasmid</keyword>
<reference evidence="2 5" key="2">
    <citation type="submission" date="2021-08" db="EMBL/GenBank/DDBJ databases">
        <title>Complete genome sequence of the strain Aneurinibacillus thermoaerophilus CCM 8960.</title>
        <authorList>
            <person name="Musilova J."/>
            <person name="Kourilova X."/>
            <person name="Pernicova I."/>
            <person name="Bezdicek M."/>
            <person name="Lengerova M."/>
            <person name="Obruca S."/>
            <person name="Sedlar K."/>
        </authorList>
    </citation>
    <scope>NUCLEOTIDE SEQUENCE [LARGE SCALE GENOMIC DNA]</scope>
    <source>
        <strain evidence="2 5">CCM 8960</strain>
        <plasmid evidence="2 5">pAT1</plasmid>
    </source>
</reference>
<dbReference type="AlphaFoldDB" id="A0A1G8EJU1"/>
<evidence type="ECO:0000256" key="1">
    <source>
        <dbReference type="SAM" id="MobiDB-lite"/>
    </source>
</evidence>
<gene>
    <name evidence="2" type="ORF">K3F53_18790</name>
    <name evidence="3" type="ORF">SAMN04489735_10453</name>
</gene>
<accession>A0A1G8EJU1</accession>
<name>A0A1G8EJU1_ANETH</name>
<dbReference type="GeneID" id="97143431"/>
<evidence type="ECO:0000313" key="4">
    <source>
        <dbReference type="Proteomes" id="UP000198956"/>
    </source>
</evidence>
<evidence type="ECO:0000313" key="3">
    <source>
        <dbReference type="EMBL" id="SDH70158.1"/>
    </source>
</evidence>
<keyword evidence="5" id="KW-1185">Reference proteome</keyword>
<organism evidence="3 4">
    <name type="scientific">Aneurinibacillus thermoaerophilus</name>
    <dbReference type="NCBI Taxonomy" id="143495"/>
    <lineage>
        <taxon>Bacteria</taxon>
        <taxon>Bacillati</taxon>
        <taxon>Bacillota</taxon>
        <taxon>Bacilli</taxon>
        <taxon>Bacillales</taxon>
        <taxon>Paenibacillaceae</taxon>
        <taxon>Aneurinibacillus group</taxon>
        <taxon>Aneurinibacillus</taxon>
    </lineage>
</organism>
<reference evidence="3 4" key="1">
    <citation type="submission" date="2016-10" db="EMBL/GenBank/DDBJ databases">
        <authorList>
            <person name="de Groot N.N."/>
        </authorList>
    </citation>
    <scope>NUCLEOTIDE SEQUENCE [LARGE SCALE GENOMIC DNA]</scope>
    <source>
        <strain evidence="3 4">L 420-91</strain>
    </source>
</reference>
<feature type="compositionally biased region" description="Polar residues" evidence="1">
    <location>
        <begin position="109"/>
        <end position="122"/>
    </location>
</feature>